<dbReference type="OrthoDB" id="9813552at2"/>
<evidence type="ECO:0000259" key="2">
    <source>
        <dbReference type="PROSITE" id="PS51372"/>
    </source>
</evidence>
<name>A0A2P6MF80_ALKUR</name>
<evidence type="ECO:0000256" key="1">
    <source>
        <dbReference type="ARBA" id="ARBA00022737"/>
    </source>
</evidence>
<dbReference type="Gene3D" id="1.10.1790.10">
    <property type="entry name" value="PRD domain"/>
    <property type="match status" value="2"/>
</dbReference>
<dbReference type="SUPFAM" id="SSF50151">
    <property type="entry name" value="SacY-like RNA-binding domain"/>
    <property type="match status" value="1"/>
</dbReference>
<dbReference type="InterPro" id="IPR050661">
    <property type="entry name" value="BglG_antiterminators"/>
</dbReference>
<dbReference type="SUPFAM" id="SSF63520">
    <property type="entry name" value="PTS-regulatory domain, PRD"/>
    <property type="match status" value="1"/>
</dbReference>
<dbReference type="Pfam" id="PF03123">
    <property type="entry name" value="CAT_RBD"/>
    <property type="match status" value="1"/>
</dbReference>
<dbReference type="GO" id="GO:0006355">
    <property type="term" value="P:regulation of DNA-templated transcription"/>
    <property type="evidence" value="ECO:0007669"/>
    <property type="project" value="InterPro"/>
</dbReference>
<dbReference type="InterPro" id="IPR004341">
    <property type="entry name" value="CAT_RNA-bd_dom"/>
</dbReference>
<gene>
    <name evidence="3" type="ORF">C6I21_12395</name>
</gene>
<feature type="domain" description="PRD" evidence="2">
    <location>
        <begin position="68"/>
        <end position="173"/>
    </location>
</feature>
<comment type="caution">
    <text evidence="3">The sequence shown here is derived from an EMBL/GenBank/DDBJ whole genome shotgun (WGS) entry which is preliminary data.</text>
</comment>
<protein>
    <recommendedName>
        <fullName evidence="2">PRD domain-containing protein</fullName>
    </recommendedName>
</protein>
<dbReference type="InterPro" id="IPR036650">
    <property type="entry name" value="CAT_RNA-bd_dom_sf"/>
</dbReference>
<proteinExistence type="predicted"/>
<accession>A0A2P6MF80</accession>
<dbReference type="PANTHER" id="PTHR30185:SF16">
    <property type="entry name" value="PROTEIN GLCT"/>
    <property type="match status" value="1"/>
</dbReference>
<evidence type="ECO:0000313" key="3">
    <source>
        <dbReference type="EMBL" id="PRO64936.1"/>
    </source>
</evidence>
<dbReference type="AlphaFoldDB" id="A0A2P6MF80"/>
<dbReference type="Proteomes" id="UP000243650">
    <property type="component" value="Unassembled WGS sequence"/>
</dbReference>
<sequence>MQDVYKVEKALNNNVVICSTDDKEVVFIGRGIGFGKKTGDTFESTSYDKVYALVNEEEQQQYSRLALKETEETMLLIHESMEMIHELIGMTLNERTLTALTQHIVLALQRTRDETEIQNPFLTETKWLYHDTYQIAERVVAYIERETKVRLPEAEIGFITLHIQSALGHPDRYAPDLITRCVHYSEEKLNVRFVRQSTGFRRYVQHLRTLAELPAAISDTKTEEEMLFLLKENYPLCYTVSRNVIRMMEKASGAPSSKRDVIQTILFLIHAKEEAAAQ</sequence>
<dbReference type="Gene3D" id="2.30.24.10">
    <property type="entry name" value="CAT RNA-binding domain"/>
    <property type="match status" value="1"/>
</dbReference>
<keyword evidence="4" id="KW-1185">Reference proteome</keyword>
<dbReference type="EMBL" id="PVNS01000011">
    <property type="protein sequence ID" value="PRO64936.1"/>
    <property type="molecule type" value="Genomic_DNA"/>
</dbReference>
<dbReference type="PANTHER" id="PTHR30185">
    <property type="entry name" value="CRYPTIC BETA-GLUCOSIDE BGL OPERON ANTITERMINATOR"/>
    <property type="match status" value="1"/>
</dbReference>
<dbReference type="Pfam" id="PF00874">
    <property type="entry name" value="PRD"/>
    <property type="match status" value="1"/>
</dbReference>
<evidence type="ECO:0000313" key="4">
    <source>
        <dbReference type="Proteomes" id="UP000243650"/>
    </source>
</evidence>
<dbReference type="PROSITE" id="PS51372">
    <property type="entry name" value="PRD_2"/>
    <property type="match status" value="1"/>
</dbReference>
<organism evidence="3 4">
    <name type="scientific">Alkalicoccus urumqiensis</name>
    <name type="common">Bacillus urumqiensis</name>
    <dbReference type="NCBI Taxonomy" id="1548213"/>
    <lineage>
        <taxon>Bacteria</taxon>
        <taxon>Bacillati</taxon>
        <taxon>Bacillota</taxon>
        <taxon>Bacilli</taxon>
        <taxon>Bacillales</taxon>
        <taxon>Bacillaceae</taxon>
        <taxon>Alkalicoccus</taxon>
    </lineage>
</organism>
<dbReference type="InterPro" id="IPR011608">
    <property type="entry name" value="PRD"/>
</dbReference>
<dbReference type="InterPro" id="IPR036634">
    <property type="entry name" value="PRD_sf"/>
</dbReference>
<keyword evidence="1" id="KW-0677">Repeat</keyword>
<reference evidence="3 4" key="1">
    <citation type="submission" date="2018-03" db="EMBL/GenBank/DDBJ databases">
        <title>Bacillus urumqiensis sp. nov., a moderately haloalkaliphilic bacterium isolated from a salt lake.</title>
        <authorList>
            <person name="Zhao B."/>
            <person name="Liao Z."/>
        </authorList>
    </citation>
    <scope>NUCLEOTIDE SEQUENCE [LARGE SCALE GENOMIC DNA]</scope>
    <source>
        <strain evidence="3 4">BZ-SZ-XJ18</strain>
    </source>
</reference>
<dbReference type="RefSeq" id="WP_105959792.1">
    <property type="nucleotide sequence ID" value="NZ_PVNS01000011.1"/>
</dbReference>
<dbReference type="GO" id="GO:0003723">
    <property type="term" value="F:RNA binding"/>
    <property type="evidence" value="ECO:0007669"/>
    <property type="project" value="InterPro"/>
</dbReference>
<dbReference type="SMART" id="SM01061">
    <property type="entry name" value="CAT_RBD"/>
    <property type="match status" value="1"/>
</dbReference>